<dbReference type="Pfam" id="PF13520">
    <property type="entry name" value="AA_permease_2"/>
    <property type="match status" value="1"/>
</dbReference>
<keyword evidence="4 6" id="KW-0472">Membrane</keyword>
<evidence type="ECO:0000313" key="8">
    <source>
        <dbReference type="Proteomes" id="UP000198916"/>
    </source>
</evidence>
<dbReference type="InterPro" id="IPR002293">
    <property type="entry name" value="AA/rel_permease1"/>
</dbReference>
<organism evidence="7 8">
    <name type="scientific">Parapedobacter koreensis</name>
    <dbReference type="NCBI Taxonomy" id="332977"/>
    <lineage>
        <taxon>Bacteria</taxon>
        <taxon>Pseudomonadati</taxon>
        <taxon>Bacteroidota</taxon>
        <taxon>Sphingobacteriia</taxon>
        <taxon>Sphingobacteriales</taxon>
        <taxon>Sphingobacteriaceae</taxon>
        <taxon>Parapedobacter</taxon>
    </lineage>
</organism>
<feature type="transmembrane region" description="Helical" evidence="6">
    <location>
        <begin position="142"/>
        <end position="162"/>
    </location>
</feature>
<comment type="subcellular location">
    <subcellularLocation>
        <location evidence="1">Membrane</location>
        <topology evidence="1">Multi-pass membrane protein</topology>
    </subcellularLocation>
</comment>
<feature type="transmembrane region" description="Helical" evidence="6">
    <location>
        <begin position="245"/>
        <end position="266"/>
    </location>
</feature>
<dbReference type="Gene3D" id="1.20.1740.10">
    <property type="entry name" value="Amino acid/polyamine transporter I"/>
    <property type="match status" value="1"/>
</dbReference>
<dbReference type="GO" id="GO:0015179">
    <property type="term" value="F:L-amino acid transmembrane transporter activity"/>
    <property type="evidence" value="ECO:0007669"/>
    <property type="project" value="TreeGrafter"/>
</dbReference>
<proteinExistence type="predicted"/>
<dbReference type="Proteomes" id="UP000198916">
    <property type="component" value="Unassembled WGS sequence"/>
</dbReference>
<dbReference type="PANTHER" id="PTHR11785">
    <property type="entry name" value="AMINO ACID TRANSPORTER"/>
    <property type="match status" value="1"/>
</dbReference>
<accession>A0A1H7TQ67</accession>
<feature type="transmembrane region" description="Helical" evidence="6">
    <location>
        <begin position="174"/>
        <end position="192"/>
    </location>
</feature>
<dbReference type="STRING" id="332977.SAMN05421740_11214"/>
<evidence type="ECO:0000256" key="6">
    <source>
        <dbReference type="SAM" id="Phobius"/>
    </source>
</evidence>
<feature type="transmembrane region" description="Helical" evidence="6">
    <location>
        <begin position="295"/>
        <end position="318"/>
    </location>
</feature>
<dbReference type="PIRSF" id="PIRSF006060">
    <property type="entry name" value="AA_transporter"/>
    <property type="match status" value="1"/>
</dbReference>
<evidence type="ECO:0000256" key="3">
    <source>
        <dbReference type="ARBA" id="ARBA00022989"/>
    </source>
</evidence>
<name>A0A1H7TQ67_9SPHI</name>
<feature type="transmembrane region" description="Helical" evidence="6">
    <location>
        <begin position="106"/>
        <end position="130"/>
    </location>
</feature>
<dbReference type="InterPro" id="IPR050598">
    <property type="entry name" value="AminoAcid_Transporter"/>
</dbReference>
<evidence type="ECO:0000256" key="5">
    <source>
        <dbReference type="SAM" id="MobiDB-lite"/>
    </source>
</evidence>
<protein>
    <submittedName>
        <fullName evidence="7">Amino acid/polyamine/organocation transporter, APC superfamily</fullName>
    </submittedName>
</protein>
<feature type="transmembrane region" description="Helical" evidence="6">
    <location>
        <begin position="212"/>
        <end position="233"/>
    </location>
</feature>
<keyword evidence="8" id="KW-1185">Reference proteome</keyword>
<keyword evidence="2 6" id="KW-0812">Transmembrane</keyword>
<feature type="transmembrane region" description="Helical" evidence="6">
    <location>
        <begin position="27"/>
        <end position="47"/>
    </location>
</feature>
<gene>
    <name evidence="7" type="ORF">SAMN05421740_11214</name>
</gene>
<dbReference type="GO" id="GO:0016020">
    <property type="term" value="C:membrane"/>
    <property type="evidence" value="ECO:0007669"/>
    <property type="project" value="UniProtKB-SubCell"/>
</dbReference>
<evidence type="ECO:0000256" key="2">
    <source>
        <dbReference type="ARBA" id="ARBA00022692"/>
    </source>
</evidence>
<sequence length="454" mass="48726">MKEESIGHETSTFQYSEPSENKNPRPLIRIVDAIAIVVGIVVGAGIFRTPSIVAANTGSPELFLAVWLLGGLVSLIGALCYAELSTTFPNTGGDYHFLMRAFGKRFAFLFAWARLSIIQTGSIALLAYIIGDYLSQLYSIGTYSSAFFAAVVVITLTAINMLGVRFGTGTQKLLFAFEFIGTLCVVVVGFFINPAPSALSTLPLASLDNPSAIGLAMVFVLLTFGGWNEAGYISAELKAGSRKMVPVLVVSILITTVLYLLVNWAFLHALGIERIAASEAVGIDLMRVTLGEPGVFLIGILVVMATLTSINATIFTGARTNYALGRDFTVFARLGKWNLKTSSPINALLLQGIIALALIILGAFTRDGFQSMVDFTAPVFWFFFLATGIALFVLRTKEAGIARPFRVPLYPVTPLIFCGSCAYLLYSSLAYTGIGALVGVAVLSLGTLFFFVVR</sequence>
<feature type="transmembrane region" description="Helical" evidence="6">
    <location>
        <begin position="432"/>
        <end position="453"/>
    </location>
</feature>
<dbReference type="PANTHER" id="PTHR11785:SF512">
    <property type="entry name" value="SOBREMESA, ISOFORM B"/>
    <property type="match status" value="1"/>
</dbReference>
<dbReference type="AlphaFoldDB" id="A0A1H7TQ67"/>
<feature type="transmembrane region" description="Helical" evidence="6">
    <location>
        <begin position="62"/>
        <end position="85"/>
    </location>
</feature>
<evidence type="ECO:0000256" key="4">
    <source>
        <dbReference type="ARBA" id="ARBA00023136"/>
    </source>
</evidence>
<dbReference type="EMBL" id="FNZR01000012">
    <property type="protein sequence ID" value="SEL86828.1"/>
    <property type="molecule type" value="Genomic_DNA"/>
</dbReference>
<evidence type="ECO:0000256" key="1">
    <source>
        <dbReference type="ARBA" id="ARBA00004141"/>
    </source>
</evidence>
<dbReference type="OrthoDB" id="9806937at2"/>
<reference evidence="8" key="1">
    <citation type="submission" date="2016-10" db="EMBL/GenBank/DDBJ databases">
        <authorList>
            <person name="Varghese N."/>
            <person name="Submissions S."/>
        </authorList>
    </citation>
    <scope>NUCLEOTIDE SEQUENCE [LARGE SCALE GENOMIC DNA]</scope>
    <source>
        <strain evidence="8">Jip14</strain>
    </source>
</reference>
<feature type="transmembrane region" description="Helical" evidence="6">
    <location>
        <begin position="345"/>
        <end position="364"/>
    </location>
</feature>
<feature type="transmembrane region" description="Helical" evidence="6">
    <location>
        <begin position="407"/>
        <end position="426"/>
    </location>
</feature>
<feature type="transmembrane region" description="Helical" evidence="6">
    <location>
        <begin position="376"/>
        <end position="395"/>
    </location>
</feature>
<feature type="region of interest" description="Disordered" evidence="5">
    <location>
        <begin position="1"/>
        <end position="21"/>
    </location>
</feature>
<dbReference type="RefSeq" id="WP_090608995.1">
    <property type="nucleotide sequence ID" value="NZ_FNZR01000012.1"/>
</dbReference>
<feature type="compositionally biased region" description="Polar residues" evidence="5">
    <location>
        <begin position="8"/>
        <end position="18"/>
    </location>
</feature>
<evidence type="ECO:0000313" key="7">
    <source>
        <dbReference type="EMBL" id="SEL86828.1"/>
    </source>
</evidence>
<keyword evidence="3 6" id="KW-1133">Transmembrane helix</keyword>